<feature type="compositionally biased region" description="Basic and acidic residues" evidence="5">
    <location>
        <begin position="107"/>
        <end position="121"/>
    </location>
</feature>
<evidence type="ECO:0000256" key="3">
    <source>
        <dbReference type="ARBA" id="ARBA00022989"/>
    </source>
</evidence>
<evidence type="ECO:0000313" key="9">
    <source>
        <dbReference type="Proteomes" id="UP000541610"/>
    </source>
</evidence>
<dbReference type="Proteomes" id="UP000541610">
    <property type="component" value="Unassembled WGS sequence"/>
</dbReference>
<dbReference type="InterPro" id="IPR013057">
    <property type="entry name" value="AA_transpt_TM"/>
</dbReference>
<feature type="region of interest" description="Disordered" evidence="5">
    <location>
        <begin position="91"/>
        <end position="121"/>
    </location>
</feature>
<keyword evidence="4 6" id="KW-0472">Membrane</keyword>
<dbReference type="EMBL" id="JABANP010000636">
    <property type="protein sequence ID" value="KAF4680201.1"/>
    <property type="molecule type" value="Genomic_DNA"/>
</dbReference>
<evidence type="ECO:0000259" key="7">
    <source>
        <dbReference type="Pfam" id="PF01490"/>
    </source>
</evidence>
<feature type="transmembrane region" description="Helical" evidence="6">
    <location>
        <begin position="204"/>
        <end position="226"/>
    </location>
</feature>
<feature type="transmembrane region" description="Helical" evidence="6">
    <location>
        <begin position="238"/>
        <end position="255"/>
    </location>
</feature>
<feature type="transmembrane region" description="Helical" evidence="6">
    <location>
        <begin position="262"/>
        <end position="285"/>
    </location>
</feature>
<dbReference type="AlphaFoldDB" id="A0A7J6NBC9"/>
<sequence>MIHSRSYATLDENLMWLSVETVDPENSPLVLRLDRYNDKILTGASLGVAFTRRSRQAGRLSLVASARIFDPVDVDKPGDVELHAMDDSATAAMSPKSPATSSGSADVPKKDSGEEEMPHGECSDIRSVFSVVLSAIGMGVVMLPTVFAACGWVGGFLCLFLGALFAGFNVTKLYDGIALCPKSKGPVYTYEDLGKACYGRIGQIVTAFIVHITMSGICASLLVLLGETLEKLVPSLGQRGWVAIWAGIFIPFTFLKTMNEVSYVATCGMVAILVLFAVVAVNGVVTGVTATTPPHYDIFAPDFMTIATNFGVCILSFNVTNSVATLVRDMAKPTHFKGVAITGYLTILTVYIGIGICGYYGYGDELKAHPIMDSIVPPDQPVHGVWGYLTEIAVICSSIPHYVVMLLPIASSVEYWFHIPVDDTSWKAGIKRFIARLCCVGFTLLIAEVVPNIQSLINVLGSFTMVIMVAMMPCVYYIRIQQFVLGSVKTYIKLHKIEFVIICIVLIWCIPMIVIGSIGAIEDFGES</sequence>
<feature type="transmembrane region" description="Helical" evidence="6">
    <location>
        <begin position="153"/>
        <end position="174"/>
    </location>
</feature>
<feature type="transmembrane region" description="Helical" evidence="6">
    <location>
        <begin position="127"/>
        <end position="147"/>
    </location>
</feature>
<dbReference type="OrthoDB" id="40134at2759"/>
<reference evidence="8 9" key="1">
    <citation type="submission" date="2020-04" db="EMBL/GenBank/DDBJ databases">
        <title>Perkinsus olseni comparative genomics.</title>
        <authorList>
            <person name="Bogema D.R."/>
        </authorList>
    </citation>
    <scope>NUCLEOTIDE SEQUENCE [LARGE SCALE GENOMIC DNA]</scope>
    <source>
        <strain evidence="8">00978-12</strain>
    </source>
</reference>
<dbReference type="Gene3D" id="1.20.1740.10">
    <property type="entry name" value="Amino acid/polyamine transporter I"/>
    <property type="match status" value="1"/>
</dbReference>
<name>A0A7J6NBC9_PEROL</name>
<keyword evidence="2 6" id="KW-0812">Transmembrane</keyword>
<feature type="transmembrane region" description="Helical" evidence="6">
    <location>
        <begin position="456"/>
        <end position="478"/>
    </location>
</feature>
<dbReference type="GO" id="GO:0005774">
    <property type="term" value="C:vacuolar membrane"/>
    <property type="evidence" value="ECO:0007669"/>
    <property type="project" value="TreeGrafter"/>
</dbReference>
<dbReference type="Pfam" id="PF01490">
    <property type="entry name" value="Aa_trans"/>
    <property type="match status" value="1"/>
</dbReference>
<dbReference type="GO" id="GO:0015179">
    <property type="term" value="F:L-amino acid transmembrane transporter activity"/>
    <property type="evidence" value="ECO:0007669"/>
    <property type="project" value="TreeGrafter"/>
</dbReference>
<keyword evidence="3 6" id="KW-1133">Transmembrane helix</keyword>
<feature type="transmembrane region" description="Helical" evidence="6">
    <location>
        <begin position="433"/>
        <end position="450"/>
    </location>
</feature>
<evidence type="ECO:0000256" key="6">
    <source>
        <dbReference type="SAM" id="Phobius"/>
    </source>
</evidence>
<gene>
    <name evidence="8" type="ORF">FOZ60_013889</name>
</gene>
<protein>
    <recommendedName>
        <fullName evidence="7">Amino acid transporter transmembrane domain-containing protein</fullName>
    </recommendedName>
</protein>
<dbReference type="PANTHER" id="PTHR22950:SF703">
    <property type="entry name" value="AMINO ACID TRANSPORTER TRANSMEMBRANE DOMAIN-CONTAINING PROTEIN"/>
    <property type="match status" value="1"/>
</dbReference>
<feature type="transmembrane region" description="Helical" evidence="6">
    <location>
        <begin position="339"/>
        <end position="362"/>
    </location>
</feature>
<organism evidence="8 9">
    <name type="scientific">Perkinsus olseni</name>
    <name type="common">Perkinsus atlanticus</name>
    <dbReference type="NCBI Taxonomy" id="32597"/>
    <lineage>
        <taxon>Eukaryota</taxon>
        <taxon>Sar</taxon>
        <taxon>Alveolata</taxon>
        <taxon>Perkinsozoa</taxon>
        <taxon>Perkinsea</taxon>
        <taxon>Perkinsida</taxon>
        <taxon>Perkinsidae</taxon>
        <taxon>Perkinsus</taxon>
    </lineage>
</organism>
<proteinExistence type="predicted"/>
<evidence type="ECO:0000256" key="5">
    <source>
        <dbReference type="SAM" id="MobiDB-lite"/>
    </source>
</evidence>
<feature type="transmembrane region" description="Helical" evidence="6">
    <location>
        <begin position="392"/>
        <end position="413"/>
    </location>
</feature>
<comment type="subcellular location">
    <subcellularLocation>
        <location evidence="1">Membrane</location>
        <topology evidence="1">Multi-pass membrane protein</topology>
    </subcellularLocation>
</comment>
<evidence type="ECO:0000256" key="2">
    <source>
        <dbReference type="ARBA" id="ARBA00022692"/>
    </source>
</evidence>
<evidence type="ECO:0000256" key="1">
    <source>
        <dbReference type="ARBA" id="ARBA00004141"/>
    </source>
</evidence>
<feature type="transmembrane region" description="Helical" evidence="6">
    <location>
        <begin position="499"/>
        <end position="521"/>
    </location>
</feature>
<dbReference type="PANTHER" id="PTHR22950">
    <property type="entry name" value="AMINO ACID TRANSPORTER"/>
    <property type="match status" value="1"/>
</dbReference>
<feature type="domain" description="Amino acid transporter transmembrane" evidence="7">
    <location>
        <begin position="125"/>
        <end position="510"/>
    </location>
</feature>
<feature type="transmembrane region" description="Helical" evidence="6">
    <location>
        <begin position="305"/>
        <end position="327"/>
    </location>
</feature>
<accession>A0A7J6NBC9</accession>
<evidence type="ECO:0000313" key="8">
    <source>
        <dbReference type="EMBL" id="KAF4680201.1"/>
    </source>
</evidence>
<comment type="caution">
    <text evidence="8">The sequence shown here is derived from an EMBL/GenBank/DDBJ whole genome shotgun (WGS) entry which is preliminary data.</text>
</comment>
<evidence type="ECO:0000256" key="4">
    <source>
        <dbReference type="ARBA" id="ARBA00023136"/>
    </source>
</evidence>